<keyword evidence="1" id="KW-0812">Transmembrane</keyword>
<evidence type="ECO:0000256" key="1">
    <source>
        <dbReference type="SAM" id="Phobius"/>
    </source>
</evidence>
<name>A0A1I8F4I9_9PLAT</name>
<accession>A0A1I8F4I9</accession>
<keyword evidence="2" id="KW-1185">Reference proteome</keyword>
<reference evidence="3" key="1">
    <citation type="submission" date="2016-11" db="UniProtKB">
        <authorList>
            <consortium name="WormBaseParasite"/>
        </authorList>
    </citation>
    <scope>IDENTIFICATION</scope>
</reference>
<dbReference type="AlphaFoldDB" id="A0A1I8F4I9"/>
<protein>
    <submittedName>
        <fullName evidence="3">Secreted protein</fullName>
    </submittedName>
</protein>
<proteinExistence type="predicted"/>
<evidence type="ECO:0000313" key="2">
    <source>
        <dbReference type="Proteomes" id="UP000095280"/>
    </source>
</evidence>
<evidence type="ECO:0000313" key="3">
    <source>
        <dbReference type="WBParaSite" id="maker-unitig_20319-snap-gene-0.2-mRNA-1"/>
    </source>
</evidence>
<organism evidence="2 3">
    <name type="scientific">Macrostomum lignano</name>
    <dbReference type="NCBI Taxonomy" id="282301"/>
    <lineage>
        <taxon>Eukaryota</taxon>
        <taxon>Metazoa</taxon>
        <taxon>Spiralia</taxon>
        <taxon>Lophotrochozoa</taxon>
        <taxon>Platyhelminthes</taxon>
        <taxon>Rhabditophora</taxon>
        <taxon>Macrostomorpha</taxon>
        <taxon>Macrostomida</taxon>
        <taxon>Macrostomidae</taxon>
        <taxon>Macrostomum</taxon>
    </lineage>
</organism>
<keyword evidence="1" id="KW-1133">Transmembrane helix</keyword>
<keyword evidence="1" id="KW-0472">Membrane</keyword>
<dbReference type="WBParaSite" id="maker-unitig_20319-snap-gene-0.2-mRNA-1">
    <property type="protein sequence ID" value="maker-unitig_20319-snap-gene-0.2-mRNA-1"/>
    <property type="gene ID" value="maker-unitig_20319-snap-gene-0.2"/>
</dbReference>
<sequence length="91" mass="10396">MSSLVQHCWFRRFHWSHGVVVAVGSEHIVMVCMLVLGNILRKGWRPVQTRSARVIWCKQIVDENGILTHVILAPQMGRPDRTIFQACCLAT</sequence>
<dbReference type="Proteomes" id="UP000095280">
    <property type="component" value="Unplaced"/>
</dbReference>
<feature type="transmembrane region" description="Helical" evidence="1">
    <location>
        <begin position="20"/>
        <end position="40"/>
    </location>
</feature>